<gene>
    <name evidence="2" type="ORF">ILUMI_00273</name>
</gene>
<dbReference type="EMBL" id="VTPC01000410">
    <property type="protein sequence ID" value="KAF2905898.1"/>
    <property type="molecule type" value="Genomic_DNA"/>
</dbReference>
<keyword evidence="1" id="KW-1133">Transmembrane helix</keyword>
<dbReference type="Proteomes" id="UP000801492">
    <property type="component" value="Unassembled WGS sequence"/>
</dbReference>
<keyword evidence="1" id="KW-0472">Membrane</keyword>
<evidence type="ECO:0000313" key="2">
    <source>
        <dbReference type="EMBL" id="KAF2905898.1"/>
    </source>
</evidence>
<evidence type="ECO:0000313" key="3">
    <source>
        <dbReference type="Proteomes" id="UP000801492"/>
    </source>
</evidence>
<sequence>MYVLNIILVVTCFSIVGGYSFYNPFSWKNEIIEEEIIHREEFGHVFGIEPFIHAHAHDPATFFRIFLDDEFDEYENITYPSKPGDSIVKIRKPSLTFSPRMSELLFDYMKSKNRRSLEAIEQIVERLSKED</sequence>
<reference evidence="2" key="1">
    <citation type="submission" date="2019-08" db="EMBL/GenBank/DDBJ databases">
        <title>The genome of the North American firefly Photinus pyralis.</title>
        <authorList>
            <consortium name="Photinus pyralis genome working group"/>
            <person name="Fallon T.R."/>
            <person name="Sander Lower S.E."/>
            <person name="Weng J.-K."/>
        </authorList>
    </citation>
    <scope>NUCLEOTIDE SEQUENCE</scope>
    <source>
        <strain evidence="2">TRF0915ILg1</strain>
        <tissue evidence="2">Whole body</tissue>
    </source>
</reference>
<protein>
    <submittedName>
        <fullName evidence="2">Uncharacterized protein</fullName>
    </submittedName>
</protein>
<feature type="transmembrane region" description="Helical" evidence="1">
    <location>
        <begin position="6"/>
        <end position="22"/>
    </location>
</feature>
<dbReference type="OrthoDB" id="10561250at2759"/>
<dbReference type="AlphaFoldDB" id="A0A8K0DML5"/>
<accession>A0A8K0DML5</accession>
<keyword evidence="3" id="KW-1185">Reference proteome</keyword>
<comment type="caution">
    <text evidence="2">The sequence shown here is derived from an EMBL/GenBank/DDBJ whole genome shotgun (WGS) entry which is preliminary data.</text>
</comment>
<keyword evidence="1" id="KW-0812">Transmembrane</keyword>
<proteinExistence type="predicted"/>
<name>A0A8K0DML5_IGNLU</name>
<evidence type="ECO:0000256" key="1">
    <source>
        <dbReference type="SAM" id="Phobius"/>
    </source>
</evidence>
<organism evidence="2 3">
    <name type="scientific">Ignelater luminosus</name>
    <name type="common">Cucubano</name>
    <name type="synonym">Pyrophorus luminosus</name>
    <dbReference type="NCBI Taxonomy" id="2038154"/>
    <lineage>
        <taxon>Eukaryota</taxon>
        <taxon>Metazoa</taxon>
        <taxon>Ecdysozoa</taxon>
        <taxon>Arthropoda</taxon>
        <taxon>Hexapoda</taxon>
        <taxon>Insecta</taxon>
        <taxon>Pterygota</taxon>
        <taxon>Neoptera</taxon>
        <taxon>Endopterygota</taxon>
        <taxon>Coleoptera</taxon>
        <taxon>Polyphaga</taxon>
        <taxon>Elateriformia</taxon>
        <taxon>Elateroidea</taxon>
        <taxon>Elateridae</taxon>
        <taxon>Agrypninae</taxon>
        <taxon>Pyrophorini</taxon>
        <taxon>Ignelater</taxon>
    </lineage>
</organism>